<evidence type="ECO:0000313" key="6">
    <source>
        <dbReference type="Proteomes" id="UP000653454"/>
    </source>
</evidence>
<dbReference type="Pfam" id="PF00089">
    <property type="entry name" value="Trypsin"/>
    <property type="match status" value="1"/>
</dbReference>
<dbReference type="Proteomes" id="UP000653454">
    <property type="component" value="Unassembled WGS sequence"/>
</dbReference>
<organism evidence="5 6">
    <name type="scientific">Plutella xylostella</name>
    <name type="common">Diamondback moth</name>
    <name type="synonym">Plutella maculipennis</name>
    <dbReference type="NCBI Taxonomy" id="51655"/>
    <lineage>
        <taxon>Eukaryota</taxon>
        <taxon>Metazoa</taxon>
        <taxon>Ecdysozoa</taxon>
        <taxon>Arthropoda</taxon>
        <taxon>Hexapoda</taxon>
        <taxon>Insecta</taxon>
        <taxon>Pterygota</taxon>
        <taxon>Neoptera</taxon>
        <taxon>Endopterygota</taxon>
        <taxon>Lepidoptera</taxon>
        <taxon>Glossata</taxon>
        <taxon>Ditrysia</taxon>
        <taxon>Yponomeutoidea</taxon>
        <taxon>Plutellidae</taxon>
        <taxon>Plutella</taxon>
    </lineage>
</organism>
<evidence type="ECO:0000259" key="4">
    <source>
        <dbReference type="PROSITE" id="PS50240"/>
    </source>
</evidence>
<dbReference type="SMART" id="SM00020">
    <property type="entry name" value="Tryp_SPc"/>
    <property type="match status" value="1"/>
</dbReference>
<feature type="signal peptide" evidence="3">
    <location>
        <begin position="1"/>
        <end position="15"/>
    </location>
</feature>
<gene>
    <name evidence="5" type="ORF">PLXY2_LOCUS2557</name>
</gene>
<reference evidence="5" key="1">
    <citation type="submission" date="2020-11" db="EMBL/GenBank/DDBJ databases">
        <authorList>
            <person name="Whiteford S."/>
        </authorList>
    </citation>
    <scope>NUCLEOTIDE SEQUENCE</scope>
</reference>
<keyword evidence="1" id="KW-1015">Disulfide bond</keyword>
<feature type="domain" description="Peptidase S1" evidence="4">
    <location>
        <begin position="57"/>
        <end position="303"/>
    </location>
</feature>
<dbReference type="PANTHER" id="PTHR24260">
    <property type="match status" value="1"/>
</dbReference>
<dbReference type="PROSITE" id="PS50240">
    <property type="entry name" value="TRYPSIN_DOM"/>
    <property type="match status" value="1"/>
</dbReference>
<evidence type="ECO:0000256" key="2">
    <source>
        <dbReference type="RuleBase" id="RU363034"/>
    </source>
</evidence>
<dbReference type="GO" id="GO:0006508">
    <property type="term" value="P:proteolysis"/>
    <property type="evidence" value="ECO:0007669"/>
    <property type="project" value="UniProtKB-KW"/>
</dbReference>
<sequence length="304" mass="32419">MRCLLLLVFVAAATAADVPTSSDVDYIKNYHELVGIPLAARIKAMEDQWLRNPLNRIIGGAASANVNHPYMAGLVITLTTGGRTGCGATLLSSSRLVTAGHCWADSVNQAAQFEVVLGSQYLFSGGTRIITNQVFTHPLFDRRNPLKYDVAMIYLPSRVTFSALISPVALPSAAEVNDQFAGATATAIGYGKTSDAEVGLSLQTFRREVNVQVMAQPLCRASWGAGVIETYNLCTEGNRSNNNLNNVGVCGGDSGGPLTTFKNGRQILIGVISFAADGNCQSGYASGYTRVTSFLDFITQHLQL</sequence>
<protein>
    <submittedName>
        <fullName evidence="5">(diamondback moth) hypothetical protein</fullName>
    </submittedName>
</protein>
<keyword evidence="2" id="KW-0378">Hydrolase</keyword>
<dbReference type="Gene3D" id="2.40.10.10">
    <property type="entry name" value="Trypsin-like serine proteases"/>
    <property type="match status" value="1"/>
</dbReference>
<dbReference type="InterPro" id="IPR051333">
    <property type="entry name" value="CLIP_Serine_Protease"/>
</dbReference>
<keyword evidence="6" id="KW-1185">Reference proteome</keyword>
<evidence type="ECO:0000313" key="5">
    <source>
        <dbReference type="EMBL" id="CAG9101134.1"/>
    </source>
</evidence>
<dbReference type="PROSITE" id="PS00135">
    <property type="entry name" value="TRYPSIN_SER"/>
    <property type="match status" value="1"/>
</dbReference>
<dbReference type="CDD" id="cd00190">
    <property type="entry name" value="Tryp_SPc"/>
    <property type="match status" value="1"/>
</dbReference>
<evidence type="ECO:0000256" key="3">
    <source>
        <dbReference type="SAM" id="SignalP"/>
    </source>
</evidence>
<dbReference type="InterPro" id="IPR001254">
    <property type="entry name" value="Trypsin_dom"/>
</dbReference>
<dbReference type="SUPFAM" id="SSF50494">
    <property type="entry name" value="Trypsin-like serine proteases"/>
    <property type="match status" value="1"/>
</dbReference>
<proteinExistence type="predicted"/>
<dbReference type="EMBL" id="CAJHNJ030000006">
    <property type="protein sequence ID" value="CAG9101134.1"/>
    <property type="molecule type" value="Genomic_DNA"/>
</dbReference>
<dbReference type="InterPro" id="IPR033116">
    <property type="entry name" value="TRYPSIN_SER"/>
</dbReference>
<keyword evidence="2" id="KW-0720">Serine protease</keyword>
<dbReference type="AlphaFoldDB" id="A0A8S4DLH7"/>
<evidence type="ECO:0000256" key="1">
    <source>
        <dbReference type="ARBA" id="ARBA00023157"/>
    </source>
</evidence>
<name>A0A8S4DLH7_PLUXY</name>
<keyword evidence="3" id="KW-0732">Signal</keyword>
<dbReference type="InterPro" id="IPR043504">
    <property type="entry name" value="Peptidase_S1_PA_chymotrypsin"/>
</dbReference>
<dbReference type="InterPro" id="IPR001314">
    <property type="entry name" value="Peptidase_S1A"/>
</dbReference>
<keyword evidence="2" id="KW-0645">Protease</keyword>
<dbReference type="GO" id="GO:0004252">
    <property type="term" value="F:serine-type endopeptidase activity"/>
    <property type="evidence" value="ECO:0007669"/>
    <property type="project" value="InterPro"/>
</dbReference>
<accession>A0A8S4DLH7</accession>
<dbReference type="PROSITE" id="PS00134">
    <property type="entry name" value="TRYPSIN_HIS"/>
    <property type="match status" value="1"/>
</dbReference>
<dbReference type="InterPro" id="IPR009003">
    <property type="entry name" value="Peptidase_S1_PA"/>
</dbReference>
<feature type="chain" id="PRO_5035728511" evidence="3">
    <location>
        <begin position="16"/>
        <end position="304"/>
    </location>
</feature>
<dbReference type="InterPro" id="IPR018114">
    <property type="entry name" value="TRYPSIN_HIS"/>
</dbReference>
<dbReference type="PANTHER" id="PTHR24260:SF134">
    <property type="entry name" value="AT07769P-RELATED"/>
    <property type="match status" value="1"/>
</dbReference>
<dbReference type="PRINTS" id="PR00722">
    <property type="entry name" value="CHYMOTRYPSIN"/>
</dbReference>
<comment type="caution">
    <text evidence="5">The sequence shown here is derived from an EMBL/GenBank/DDBJ whole genome shotgun (WGS) entry which is preliminary data.</text>
</comment>